<dbReference type="Gene3D" id="3.40.50.2300">
    <property type="match status" value="3"/>
</dbReference>
<evidence type="ECO:0000256" key="2">
    <source>
        <dbReference type="ARBA" id="ARBA00022692"/>
    </source>
</evidence>
<dbReference type="InterPro" id="IPR015683">
    <property type="entry name" value="Ionotropic_Glu_rcpt"/>
</dbReference>
<comment type="subcellular location">
    <subcellularLocation>
        <location evidence="1">Membrane</location>
    </subcellularLocation>
</comment>
<evidence type="ECO:0000259" key="6">
    <source>
        <dbReference type="Pfam" id="PF01094"/>
    </source>
</evidence>
<dbReference type="SUPFAM" id="SSF53850">
    <property type="entry name" value="Periplasmic binding protein-like II"/>
    <property type="match status" value="1"/>
</dbReference>
<feature type="domain" description="Receptor ligand binding region" evidence="6">
    <location>
        <begin position="32"/>
        <end position="377"/>
    </location>
</feature>
<evidence type="ECO:0000256" key="3">
    <source>
        <dbReference type="ARBA" id="ARBA00022989"/>
    </source>
</evidence>
<dbReference type="InterPro" id="IPR044440">
    <property type="entry name" value="GABAb_receptor_plant_PBP1"/>
</dbReference>
<dbReference type="PANTHER" id="PTHR34836:SF1">
    <property type="entry name" value="OS09G0428600 PROTEIN"/>
    <property type="match status" value="1"/>
</dbReference>
<evidence type="ECO:0000256" key="4">
    <source>
        <dbReference type="ARBA" id="ARBA00023136"/>
    </source>
</evidence>
<keyword evidence="4" id="KW-0472">Membrane</keyword>
<dbReference type="PANTHER" id="PTHR34836">
    <property type="entry name" value="OS06G0188250 PROTEIN"/>
    <property type="match status" value="1"/>
</dbReference>
<sequence length="514" mass="57741">MTNKRDDGGPTSQGHRIGGVIDRSSRVGKEQKLAMEMAVHDFHDDDQMSTSSYKLVLHLVDSYGNSAQALSAAIDLIDRKEAEAIVGPLSLHEASVVCELNNVTKDIPIISIAPTAISPPLLPPQPPFFIQMSNDVATHMHCIAAIVGHFGWRKVTAIYEQSTRLSTDSGLIIHLSDSLRAVDSVVERHIGIPPISSLTNPRLFIEEELKKLRSKSNRVFILIQSSLDFAAILFEKAKQMGMMGKGYVWIVSDDIASLLDSVGPSVISNMQGVIGLKTNFIDTTESYRQFRIRFRRNFTSEHPEEEEHPDPSIFALRAYDATWAIAKAMQISQRERKPKGLVNHILSSDFEGLSGRIRFNKGRLSELPTFRIINVIGKSYREVAFWSLVFGFSEDFIKQDEMKKRIGNGLVGDLDSIYWPGRERTVPKGWSLGEGETRLKIGVPARGAFTQFVNVWYDPSRNKTKVTGFSIEVFKAAVKRLRYDLSYVFVPWNGSYDEMVAEVHKKAQMVQMFD</sequence>
<gene>
    <name evidence="7" type="ORF">ILEXP_LOCUS2263</name>
</gene>
<accession>A0ABC8QUW2</accession>
<evidence type="ECO:0000256" key="1">
    <source>
        <dbReference type="ARBA" id="ARBA00004370"/>
    </source>
</evidence>
<reference evidence="7 8" key="1">
    <citation type="submission" date="2024-02" db="EMBL/GenBank/DDBJ databases">
        <authorList>
            <person name="Vignale AGUSTIN F."/>
            <person name="Sosa J E."/>
            <person name="Modenutti C."/>
        </authorList>
    </citation>
    <scope>NUCLEOTIDE SEQUENCE [LARGE SCALE GENOMIC DNA]</scope>
</reference>
<dbReference type="FunFam" id="3.40.50.2300:FF:000188">
    <property type="entry name" value="Glutamate receptor"/>
    <property type="match status" value="1"/>
</dbReference>
<evidence type="ECO:0000313" key="8">
    <source>
        <dbReference type="Proteomes" id="UP001642360"/>
    </source>
</evidence>
<keyword evidence="8" id="KW-1185">Reference proteome</keyword>
<organism evidence="7 8">
    <name type="scientific">Ilex paraguariensis</name>
    <name type="common">yerba mate</name>
    <dbReference type="NCBI Taxonomy" id="185542"/>
    <lineage>
        <taxon>Eukaryota</taxon>
        <taxon>Viridiplantae</taxon>
        <taxon>Streptophyta</taxon>
        <taxon>Embryophyta</taxon>
        <taxon>Tracheophyta</taxon>
        <taxon>Spermatophyta</taxon>
        <taxon>Magnoliopsida</taxon>
        <taxon>eudicotyledons</taxon>
        <taxon>Gunneridae</taxon>
        <taxon>Pentapetalae</taxon>
        <taxon>asterids</taxon>
        <taxon>campanulids</taxon>
        <taxon>Aquifoliales</taxon>
        <taxon>Aquifoliaceae</taxon>
        <taxon>Ilex</taxon>
    </lineage>
</organism>
<dbReference type="Gene3D" id="3.40.190.10">
    <property type="entry name" value="Periplasmic binding protein-like II"/>
    <property type="match status" value="1"/>
</dbReference>
<keyword evidence="2" id="KW-0812">Transmembrane</keyword>
<dbReference type="CDD" id="cd19990">
    <property type="entry name" value="PBP1_GABAb_receptor_plant"/>
    <property type="match status" value="1"/>
</dbReference>
<proteinExistence type="predicted"/>
<protein>
    <recommendedName>
        <fullName evidence="6">Receptor ligand binding region domain-containing protein</fullName>
    </recommendedName>
</protein>
<dbReference type="SUPFAM" id="SSF53822">
    <property type="entry name" value="Periplasmic binding protein-like I"/>
    <property type="match status" value="1"/>
</dbReference>
<evidence type="ECO:0000313" key="7">
    <source>
        <dbReference type="EMBL" id="CAK9135317.1"/>
    </source>
</evidence>
<dbReference type="Proteomes" id="UP001642360">
    <property type="component" value="Unassembled WGS sequence"/>
</dbReference>
<evidence type="ECO:0000256" key="5">
    <source>
        <dbReference type="SAM" id="MobiDB-lite"/>
    </source>
</evidence>
<keyword evidence="3" id="KW-1133">Transmembrane helix</keyword>
<dbReference type="Pfam" id="PF01094">
    <property type="entry name" value="ANF_receptor"/>
    <property type="match status" value="1"/>
</dbReference>
<name>A0ABC8QUW2_9AQUA</name>
<dbReference type="GO" id="GO:0016020">
    <property type="term" value="C:membrane"/>
    <property type="evidence" value="ECO:0007669"/>
    <property type="project" value="UniProtKB-SubCell"/>
</dbReference>
<comment type="caution">
    <text evidence="7">The sequence shown here is derived from an EMBL/GenBank/DDBJ whole genome shotgun (WGS) entry which is preliminary data.</text>
</comment>
<dbReference type="EMBL" id="CAUOFW020000703">
    <property type="protein sequence ID" value="CAK9135317.1"/>
    <property type="molecule type" value="Genomic_DNA"/>
</dbReference>
<feature type="region of interest" description="Disordered" evidence="5">
    <location>
        <begin position="1"/>
        <end position="22"/>
    </location>
</feature>
<dbReference type="InterPro" id="IPR001828">
    <property type="entry name" value="ANF_lig-bd_rcpt"/>
</dbReference>
<dbReference type="InterPro" id="IPR028082">
    <property type="entry name" value="Peripla_BP_I"/>
</dbReference>
<dbReference type="AlphaFoldDB" id="A0ABC8QUW2"/>